<evidence type="ECO:0000313" key="3">
    <source>
        <dbReference type="Proteomes" id="UP001595556"/>
    </source>
</evidence>
<keyword evidence="3" id="KW-1185">Reference proteome</keyword>
<accession>A0ABV7GZN5</accession>
<reference evidence="3" key="1">
    <citation type="journal article" date="2019" name="Int. J. Syst. Evol. Microbiol.">
        <title>The Global Catalogue of Microorganisms (GCM) 10K type strain sequencing project: providing services to taxonomists for standard genome sequencing and annotation.</title>
        <authorList>
            <consortium name="The Broad Institute Genomics Platform"/>
            <consortium name="The Broad Institute Genome Sequencing Center for Infectious Disease"/>
            <person name="Wu L."/>
            <person name="Ma J."/>
        </authorList>
    </citation>
    <scope>NUCLEOTIDE SEQUENCE [LARGE SCALE GENOMIC DNA]</scope>
    <source>
        <strain evidence="3">KCTC 52168</strain>
    </source>
</reference>
<dbReference type="NCBIfam" id="TIGR00654">
    <property type="entry name" value="PhzF_family"/>
    <property type="match status" value="1"/>
</dbReference>
<name>A0ABV7GZN5_9BURK</name>
<dbReference type="RefSeq" id="WP_377301884.1">
    <property type="nucleotide sequence ID" value="NZ_CP180191.1"/>
</dbReference>
<evidence type="ECO:0000256" key="1">
    <source>
        <dbReference type="ARBA" id="ARBA00008270"/>
    </source>
</evidence>
<comment type="similarity">
    <text evidence="1">Belongs to the PhzF family.</text>
</comment>
<dbReference type="Proteomes" id="UP001595556">
    <property type="component" value="Unassembled WGS sequence"/>
</dbReference>
<dbReference type="SUPFAM" id="SSF54506">
    <property type="entry name" value="Diaminopimelate epimerase-like"/>
    <property type="match status" value="1"/>
</dbReference>
<dbReference type="PIRSF" id="PIRSF016184">
    <property type="entry name" value="PhzC_PhzF"/>
    <property type="match status" value="1"/>
</dbReference>
<protein>
    <submittedName>
        <fullName evidence="2">PhzF family phenazine biosynthesis protein</fullName>
    </submittedName>
</protein>
<proteinExistence type="inferred from homology"/>
<dbReference type="InterPro" id="IPR003719">
    <property type="entry name" value="Phenazine_PhzF-like"/>
</dbReference>
<dbReference type="PANTHER" id="PTHR13774:SF32">
    <property type="entry name" value="ANTISENSE-ENHANCING SEQUENCE 1"/>
    <property type="match status" value="1"/>
</dbReference>
<gene>
    <name evidence="2" type="ORF">ACFOEN_05645</name>
</gene>
<dbReference type="PANTHER" id="PTHR13774">
    <property type="entry name" value="PHENAZINE BIOSYNTHESIS PROTEIN"/>
    <property type="match status" value="1"/>
</dbReference>
<dbReference type="Pfam" id="PF02567">
    <property type="entry name" value="PhzC-PhzF"/>
    <property type="match status" value="1"/>
</dbReference>
<evidence type="ECO:0000313" key="2">
    <source>
        <dbReference type="EMBL" id="MFC3147124.1"/>
    </source>
</evidence>
<dbReference type="Gene3D" id="3.10.310.10">
    <property type="entry name" value="Diaminopimelate Epimerase, Chain A, domain 1"/>
    <property type="match status" value="2"/>
</dbReference>
<organism evidence="2 3">
    <name type="scientific">Piscinibacterium candidicorallinum</name>
    <dbReference type="NCBI Taxonomy" id="1793872"/>
    <lineage>
        <taxon>Bacteria</taxon>
        <taxon>Pseudomonadati</taxon>
        <taxon>Pseudomonadota</taxon>
        <taxon>Betaproteobacteria</taxon>
        <taxon>Burkholderiales</taxon>
        <taxon>Piscinibacterium</taxon>
    </lineage>
</organism>
<comment type="caution">
    <text evidence="2">The sequence shown here is derived from an EMBL/GenBank/DDBJ whole genome shotgun (WGS) entry which is preliminary data.</text>
</comment>
<sequence>MALELPYITCDVFTRQRFGGNPLAVVFDADALDDEAMQRIAREFNYSETSFVLKPADPSHTARVRIFTPESELPFAGHPTVGTAFAIARERVPGATSMQLELPVGVTHIALDATPEGPGRVSFESPRDPAMTHTPLKPPTLASMLGLSSTSLLPGAPCEIWSCGVPFTMVPLRDGSALSAAALDLVQWNALRISANVLAERPWMYPMQIDAEKRRARVRMFCPGLGFPEDPATGSAAAALAGYLAAHIETADGRFEWTVIQGVEINRSSELHLRFTRTAGQASQVQVGGQCVHVARGTLTVR</sequence>
<dbReference type="EMBL" id="JBHRTI010000003">
    <property type="protein sequence ID" value="MFC3147124.1"/>
    <property type="molecule type" value="Genomic_DNA"/>
</dbReference>